<proteinExistence type="predicted"/>
<evidence type="ECO:0000256" key="1">
    <source>
        <dbReference type="ARBA" id="ARBA00004370"/>
    </source>
</evidence>
<gene>
    <name evidence="5" type="ORF">ACG33_08175</name>
</gene>
<dbReference type="PANTHER" id="PTHR35603">
    <property type="match status" value="1"/>
</dbReference>
<evidence type="ECO:0000259" key="4">
    <source>
        <dbReference type="Pfam" id="PF05433"/>
    </source>
</evidence>
<feature type="compositionally biased region" description="Polar residues" evidence="3">
    <location>
        <begin position="10"/>
        <end position="25"/>
    </location>
</feature>
<dbReference type="InterPro" id="IPR051407">
    <property type="entry name" value="Bact_OM_lipoprot/Surf_antigen"/>
</dbReference>
<dbReference type="PANTHER" id="PTHR35603:SF2">
    <property type="entry name" value="OUTER MEMBRANE LIPOPROTEIN"/>
    <property type="match status" value="1"/>
</dbReference>
<keyword evidence="6" id="KW-1185">Reference proteome</keyword>
<reference evidence="5 6" key="1">
    <citation type="submission" date="2015-06" db="EMBL/GenBank/DDBJ databases">
        <title>A Comprehensive Approach to Explore the Metabolic and Phylogenetic Diversity of Bacterial Steroid Degradation in the Environment: Testosterone as an Example.</title>
        <authorList>
            <person name="Yang F.-C."/>
            <person name="Chen Y.-L."/>
            <person name="Yu C.-P."/>
            <person name="Tang S.-L."/>
            <person name="Wang P.-H."/>
            <person name="Ismail W."/>
            <person name="Wang C.-H."/>
            <person name="Yang C.-Y."/>
            <person name="Chiang Y.-R."/>
        </authorList>
    </citation>
    <scope>NUCLEOTIDE SEQUENCE [LARGE SCALE GENOMIC DNA]</scope>
    <source>
        <strain evidence="5 6">DSM 18526</strain>
    </source>
</reference>
<dbReference type="InterPro" id="IPR008816">
    <property type="entry name" value="Gly_zipper_2TM_dom"/>
</dbReference>
<dbReference type="Pfam" id="PF05433">
    <property type="entry name" value="Rick_17kDa_Anti"/>
    <property type="match status" value="1"/>
</dbReference>
<dbReference type="EMBL" id="CP011971">
    <property type="protein sequence ID" value="AMN47071.1"/>
    <property type="molecule type" value="Genomic_DNA"/>
</dbReference>
<dbReference type="AlphaFoldDB" id="A0A127FBR8"/>
<organism evidence="5 6">
    <name type="scientific">Steroidobacter denitrificans</name>
    <dbReference type="NCBI Taxonomy" id="465721"/>
    <lineage>
        <taxon>Bacteria</taxon>
        <taxon>Pseudomonadati</taxon>
        <taxon>Pseudomonadota</taxon>
        <taxon>Gammaproteobacteria</taxon>
        <taxon>Steroidobacterales</taxon>
        <taxon>Steroidobacteraceae</taxon>
        <taxon>Steroidobacter</taxon>
    </lineage>
</organism>
<dbReference type="KEGG" id="sdf:ACG33_08175"/>
<keyword evidence="2" id="KW-0472">Membrane</keyword>
<accession>A0A127FBR8</accession>
<evidence type="ECO:0000256" key="3">
    <source>
        <dbReference type="SAM" id="MobiDB-lite"/>
    </source>
</evidence>
<comment type="subcellular location">
    <subcellularLocation>
        <location evidence="1">Membrane</location>
    </subcellularLocation>
</comment>
<feature type="region of interest" description="Disordered" evidence="3">
    <location>
        <begin position="1"/>
        <end position="25"/>
    </location>
</feature>
<dbReference type="Proteomes" id="UP000070250">
    <property type="component" value="Chromosome"/>
</dbReference>
<feature type="domain" description="Glycine zipper 2TM" evidence="4">
    <location>
        <begin position="73"/>
        <end position="109"/>
    </location>
</feature>
<dbReference type="GO" id="GO:0019867">
    <property type="term" value="C:outer membrane"/>
    <property type="evidence" value="ECO:0007669"/>
    <property type="project" value="InterPro"/>
</dbReference>
<sequence length="176" mass="19286">MGSALAASPSWANSRHTVSSQPSQGTYQYAPVTRVEPIIRQVRVDTPRRECWDEARYVESRAHISDPAVGGRTLLGSIIGGVIGHQFGSGRGRDAATVAGAAIGAGVGYDSAAKRYPAGVREEVVQRCEVSYRQEYQERIEGYRVSYRVDGREYDTQMPYDPGDRIRVRVSVVPAP</sequence>
<evidence type="ECO:0000256" key="2">
    <source>
        <dbReference type="ARBA" id="ARBA00023136"/>
    </source>
</evidence>
<name>A0A127FBR8_STEDE</name>
<evidence type="ECO:0000313" key="5">
    <source>
        <dbReference type="EMBL" id="AMN47071.1"/>
    </source>
</evidence>
<evidence type="ECO:0000313" key="6">
    <source>
        <dbReference type="Proteomes" id="UP000070250"/>
    </source>
</evidence>
<protein>
    <recommendedName>
        <fullName evidence="4">Glycine zipper 2TM domain-containing protein</fullName>
    </recommendedName>
</protein>
<dbReference type="STRING" id="465721.ACG33_08175"/>